<dbReference type="InterPro" id="IPR052730">
    <property type="entry name" value="Sugar_ABC_transporter"/>
</dbReference>
<comment type="caution">
    <text evidence="8">The sequence shown here is derived from an EMBL/GenBank/DDBJ whole genome shotgun (WGS) entry which is preliminary data.</text>
</comment>
<organism evidence="8 9">
    <name type="scientific">Halobacillus andaensis</name>
    <dbReference type="NCBI Taxonomy" id="1176239"/>
    <lineage>
        <taxon>Bacteria</taxon>
        <taxon>Bacillati</taxon>
        <taxon>Bacillota</taxon>
        <taxon>Bacilli</taxon>
        <taxon>Bacillales</taxon>
        <taxon>Bacillaceae</taxon>
        <taxon>Halobacillus</taxon>
    </lineage>
</organism>
<dbReference type="CDD" id="cd06261">
    <property type="entry name" value="TM_PBP2"/>
    <property type="match status" value="1"/>
</dbReference>
<name>A0A917BAX6_HALAA</name>
<dbReference type="PROSITE" id="PS50928">
    <property type="entry name" value="ABC_TM1"/>
    <property type="match status" value="1"/>
</dbReference>
<evidence type="ECO:0000256" key="5">
    <source>
        <dbReference type="ARBA" id="ARBA00023136"/>
    </source>
</evidence>
<comment type="similarity">
    <text evidence="6">Belongs to the binding-protein-dependent transport system permease family.</text>
</comment>
<feature type="domain" description="ABC transmembrane type-1" evidence="7">
    <location>
        <begin position="54"/>
        <end position="273"/>
    </location>
</feature>
<dbReference type="SUPFAM" id="SSF161098">
    <property type="entry name" value="MetI-like"/>
    <property type="match status" value="1"/>
</dbReference>
<dbReference type="PANTHER" id="PTHR43759:SF1">
    <property type="entry name" value="GLUCOSE IMPORT SYSTEM PERMEASE PROTEIN GLCT"/>
    <property type="match status" value="1"/>
</dbReference>
<dbReference type="Pfam" id="PF00528">
    <property type="entry name" value="BPD_transp_1"/>
    <property type="match status" value="1"/>
</dbReference>
<dbReference type="Gene3D" id="1.10.3720.10">
    <property type="entry name" value="MetI-like"/>
    <property type="match status" value="1"/>
</dbReference>
<comment type="subcellular location">
    <subcellularLocation>
        <location evidence="6">Cell membrane</location>
        <topology evidence="6">Multi-pass membrane protein</topology>
    </subcellularLocation>
    <subcellularLocation>
        <location evidence="1">Membrane</location>
        <topology evidence="1">Multi-pass membrane protein</topology>
    </subcellularLocation>
</comment>
<feature type="transmembrane region" description="Helical" evidence="6">
    <location>
        <begin position="250"/>
        <end position="273"/>
    </location>
</feature>
<accession>A0A917BAX6</accession>
<evidence type="ECO:0000256" key="6">
    <source>
        <dbReference type="RuleBase" id="RU363032"/>
    </source>
</evidence>
<evidence type="ECO:0000313" key="8">
    <source>
        <dbReference type="EMBL" id="GGF33397.1"/>
    </source>
</evidence>
<dbReference type="GO" id="GO:0055085">
    <property type="term" value="P:transmembrane transport"/>
    <property type="evidence" value="ECO:0007669"/>
    <property type="project" value="InterPro"/>
</dbReference>
<keyword evidence="5 6" id="KW-0472">Membrane</keyword>
<dbReference type="RefSeq" id="WP_188378902.1">
    <property type="nucleotide sequence ID" value="NZ_BMEL01000005.1"/>
</dbReference>
<feature type="transmembrane region" description="Helical" evidence="6">
    <location>
        <begin position="196"/>
        <end position="218"/>
    </location>
</feature>
<keyword evidence="2 6" id="KW-0813">Transport</keyword>
<keyword evidence="4 6" id="KW-1133">Transmembrane helix</keyword>
<dbReference type="EMBL" id="BMEL01000005">
    <property type="protein sequence ID" value="GGF33397.1"/>
    <property type="molecule type" value="Genomic_DNA"/>
</dbReference>
<feature type="transmembrane region" description="Helical" evidence="6">
    <location>
        <begin position="58"/>
        <end position="80"/>
    </location>
</feature>
<dbReference type="Proteomes" id="UP000660110">
    <property type="component" value="Unassembled WGS sequence"/>
</dbReference>
<dbReference type="GO" id="GO:0005886">
    <property type="term" value="C:plasma membrane"/>
    <property type="evidence" value="ECO:0007669"/>
    <property type="project" value="UniProtKB-SubCell"/>
</dbReference>
<evidence type="ECO:0000256" key="3">
    <source>
        <dbReference type="ARBA" id="ARBA00022692"/>
    </source>
</evidence>
<dbReference type="InterPro" id="IPR035906">
    <property type="entry name" value="MetI-like_sf"/>
</dbReference>
<keyword evidence="3 6" id="KW-0812">Transmembrane</keyword>
<evidence type="ECO:0000256" key="2">
    <source>
        <dbReference type="ARBA" id="ARBA00022448"/>
    </source>
</evidence>
<proteinExistence type="inferred from homology"/>
<evidence type="ECO:0000259" key="7">
    <source>
        <dbReference type="PROSITE" id="PS50928"/>
    </source>
</evidence>
<dbReference type="AlphaFoldDB" id="A0A917BAX6"/>
<keyword evidence="9" id="KW-1185">Reference proteome</keyword>
<reference evidence="8" key="1">
    <citation type="journal article" date="2014" name="Int. J. Syst. Evol. Microbiol.">
        <title>Complete genome sequence of Corynebacterium casei LMG S-19264T (=DSM 44701T), isolated from a smear-ripened cheese.</title>
        <authorList>
            <consortium name="US DOE Joint Genome Institute (JGI-PGF)"/>
            <person name="Walter F."/>
            <person name="Albersmeier A."/>
            <person name="Kalinowski J."/>
            <person name="Ruckert C."/>
        </authorList>
    </citation>
    <scope>NUCLEOTIDE SEQUENCE</scope>
    <source>
        <strain evidence="8">CGMCC 1.12153</strain>
    </source>
</reference>
<gene>
    <name evidence="8" type="primary">potB</name>
    <name evidence="8" type="ORF">GCM10010954_35710</name>
</gene>
<sequence length="285" mass="32635">MNLYKIKPWLLILPALLFLILPAYGLWAAFSESIKDGSDVTLTYYHQLFTSERFLSSLWFSLYTSLTATLASMIIGIFITRSFAHFLTDSLPRLSVWLPMLFPHLVFAYVIILIFSETGWLAQMLTMIGVLESPGEFPILTRDNYGIGIILAYIAKEVPFVILMLFPVYNAIPPAYYDVVKTLGGSRMEQFKTVEWPQISTVVMEIFFILFAFTLTAYEVPAILGTNFPEMVSVLSYDWFYSGSWEDRPLAFAAMVTISLLITLMAFIGYMYVNRKRMRALRGRL</sequence>
<dbReference type="InterPro" id="IPR000515">
    <property type="entry name" value="MetI-like"/>
</dbReference>
<evidence type="ECO:0000313" key="9">
    <source>
        <dbReference type="Proteomes" id="UP000660110"/>
    </source>
</evidence>
<reference evidence="8" key="2">
    <citation type="submission" date="2020-09" db="EMBL/GenBank/DDBJ databases">
        <authorList>
            <person name="Sun Q."/>
            <person name="Zhou Y."/>
        </authorList>
    </citation>
    <scope>NUCLEOTIDE SEQUENCE</scope>
    <source>
        <strain evidence="8">CGMCC 1.12153</strain>
    </source>
</reference>
<feature type="transmembrane region" description="Helical" evidence="6">
    <location>
        <begin position="145"/>
        <end position="166"/>
    </location>
</feature>
<dbReference type="PANTHER" id="PTHR43759">
    <property type="entry name" value="TREHALOSE TRANSPORT SYSTEM PERMEASE PROTEIN SUGA"/>
    <property type="match status" value="1"/>
</dbReference>
<feature type="transmembrane region" description="Helical" evidence="6">
    <location>
        <begin position="101"/>
        <end position="125"/>
    </location>
</feature>
<evidence type="ECO:0000256" key="1">
    <source>
        <dbReference type="ARBA" id="ARBA00004141"/>
    </source>
</evidence>
<evidence type="ECO:0000256" key="4">
    <source>
        <dbReference type="ARBA" id="ARBA00022989"/>
    </source>
</evidence>
<protein>
    <submittedName>
        <fullName evidence="8">ABC transporter permease</fullName>
    </submittedName>
</protein>